<evidence type="ECO:0000313" key="2">
    <source>
        <dbReference type="EMBL" id="GBN17607.1"/>
    </source>
</evidence>
<dbReference type="AlphaFoldDB" id="A0A4Y2LW39"/>
<protein>
    <submittedName>
        <fullName evidence="2">Uncharacterized protein</fullName>
    </submittedName>
</protein>
<evidence type="ECO:0000313" key="3">
    <source>
        <dbReference type="Proteomes" id="UP000499080"/>
    </source>
</evidence>
<dbReference type="EMBL" id="BGPR01006278">
    <property type="protein sequence ID" value="GBN17607.1"/>
    <property type="molecule type" value="Genomic_DNA"/>
</dbReference>
<proteinExistence type="predicted"/>
<keyword evidence="3" id="KW-1185">Reference proteome</keyword>
<name>A0A4Y2LW39_ARAVE</name>
<gene>
    <name evidence="2" type="ORF">AVEN_141884_1</name>
</gene>
<dbReference type="Proteomes" id="UP000499080">
    <property type="component" value="Unassembled WGS sequence"/>
</dbReference>
<organism evidence="2 3">
    <name type="scientific">Araneus ventricosus</name>
    <name type="common">Orbweaver spider</name>
    <name type="synonym">Epeira ventricosa</name>
    <dbReference type="NCBI Taxonomy" id="182803"/>
    <lineage>
        <taxon>Eukaryota</taxon>
        <taxon>Metazoa</taxon>
        <taxon>Ecdysozoa</taxon>
        <taxon>Arthropoda</taxon>
        <taxon>Chelicerata</taxon>
        <taxon>Arachnida</taxon>
        <taxon>Araneae</taxon>
        <taxon>Araneomorphae</taxon>
        <taxon>Entelegynae</taxon>
        <taxon>Araneoidea</taxon>
        <taxon>Araneidae</taxon>
        <taxon>Araneus</taxon>
    </lineage>
</organism>
<comment type="caution">
    <text evidence="2">The sequence shown here is derived from an EMBL/GenBank/DDBJ whole genome shotgun (WGS) entry which is preliminary data.</text>
</comment>
<reference evidence="2 3" key="1">
    <citation type="journal article" date="2019" name="Sci. Rep.">
        <title>Orb-weaving spider Araneus ventricosus genome elucidates the spidroin gene catalogue.</title>
        <authorList>
            <person name="Kono N."/>
            <person name="Nakamura H."/>
            <person name="Ohtoshi R."/>
            <person name="Moran D.A.P."/>
            <person name="Shinohara A."/>
            <person name="Yoshida Y."/>
            <person name="Fujiwara M."/>
            <person name="Mori M."/>
            <person name="Tomita M."/>
            <person name="Arakawa K."/>
        </authorList>
    </citation>
    <scope>NUCLEOTIDE SEQUENCE [LARGE SCALE GENOMIC DNA]</scope>
</reference>
<accession>A0A4Y2LW39</accession>
<evidence type="ECO:0000256" key="1">
    <source>
        <dbReference type="SAM" id="MobiDB-lite"/>
    </source>
</evidence>
<sequence length="77" mass="8637">MTPIPEQCFSDYTNQAAMEDLTPDSCGLAFSDVYIKATRNNAFPMYHRDQWGNCPASEVRESEDAPSLGHHQTATRN</sequence>
<feature type="region of interest" description="Disordered" evidence="1">
    <location>
        <begin position="57"/>
        <end position="77"/>
    </location>
</feature>